<dbReference type="AlphaFoldDB" id="A0ABD6N9D8"/>
<proteinExistence type="predicted"/>
<sequence>MTQITVYPVEGRVAPDPGMGDTVPAEGRTVTLDIYWQRRLNDGDVTKEKPAKAKAKADTAGSAE</sequence>
<reference evidence="2 3" key="1">
    <citation type="submission" date="2018-06" db="EMBL/GenBank/DDBJ databases">
        <title>Bacteria isolated from soil of Wuhan.</title>
        <authorList>
            <person name="Xiang W."/>
            <person name="Huang C."/>
        </authorList>
    </citation>
    <scope>NUCLEOTIDE SEQUENCE [LARGE SCALE GENOMIC DNA]</scope>
    <source>
        <strain evidence="3">xwS4</strain>
    </source>
</reference>
<dbReference type="RefSeq" id="WP_179052985.1">
    <property type="nucleotide sequence ID" value="NZ_QJRE01000112.1"/>
</dbReference>
<dbReference type="InterPro" id="IPR024400">
    <property type="entry name" value="DUF2635"/>
</dbReference>
<feature type="region of interest" description="Disordered" evidence="1">
    <location>
        <begin position="43"/>
        <end position="64"/>
    </location>
</feature>
<dbReference type="Proteomes" id="UP000704738">
    <property type="component" value="Unassembled WGS sequence"/>
</dbReference>
<evidence type="ECO:0000256" key="1">
    <source>
        <dbReference type="SAM" id="MobiDB-lite"/>
    </source>
</evidence>
<protein>
    <recommendedName>
        <fullName evidence="4">DUF2635 domain-containing protein</fullName>
    </recommendedName>
</protein>
<accession>A0ABD6N9D8</accession>
<gene>
    <name evidence="2" type="ORF">DM819_15305</name>
</gene>
<dbReference type="EMBL" id="QJRE01000112">
    <property type="protein sequence ID" value="NWL47182.1"/>
    <property type="molecule type" value="Genomic_DNA"/>
</dbReference>
<feature type="compositionally biased region" description="Basic and acidic residues" evidence="1">
    <location>
        <begin position="43"/>
        <end position="57"/>
    </location>
</feature>
<organism evidence="2 3">
    <name type="scientific">Pseudomonas hunanensis</name>
    <dbReference type="NCBI Taxonomy" id="1247546"/>
    <lineage>
        <taxon>Bacteria</taxon>
        <taxon>Pseudomonadati</taxon>
        <taxon>Pseudomonadota</taxon>
        <taxon>Gammaproteobacteria</taxon>
        <taxon>Pseudomonadales</taxon>
        <taxon>Pseudomonadaceae</taxon>
        <taxon>Pseudomonas</taxon>
    </lineage>
</organism>
<evidence type="ECO:0008006" key="4">
    <source>
        <dbReference type="Google" id="ProtNLM"/>
    </source>
</evidence>
<name>A0ABD6N9D8_9PSED</name>
<dbReference type="Pfam" id="PF10948">
    <property type="entry name" value="DUF2635"/>
    <property type="match status" value="1"/>
</dbReference>
<evidence type="ECO:0000313" key="3">
    <source>
        <dbReference type="Proteomes" id="UP000704738"/>
    </source>
</evidence>
<comment type="caution">
    <text evidence="2">The sequence shown here is derived from an EMBL/GenBank/DDBJ whole genome shotgun (WGS) entry which is preliminary data.</text>
</comment>
<evidence type="ECO:0000313" key="2">
    <source>
        <dbReference type="EMBL" id="NWL47182.1"/>
    </source>
</evidence>